<dbReference type="Gene3D" id="3.40.50.150">
    <property type="entry name" value="Vaccinia Virus protein VP39"/>
    <property type="match status" value="1"/>
</dbReference>
<dbReference type="PANTHER" id="PTHR43542:SF1">
    <property type="entry name" value="METHYLTRANSFERASE"/>
    <property type="match status" value="1"/>
</dbReference>
<accession>A0A7V3UZ25</accession>
<protein>
    <submittedName>
        <fullName evidence="3">16S rRNA (Guanine(966)-N(2))-methyltransferase RsmD</fullName>
        <ecNumber evidence="3">2.1.1.171</ecNumber>
    </submittedName>
</protein>
<keyword evidence="1 3" id="KW-0489">Methyltransferase</keyword>
<dbReference type="PANTHER" id="PTHR43542">
    <property type="entry name" value="METHYLTRANSFERASE"/>
    <property type="match status" value="1"/>
</dbReference>
<gene>
    <name evidence="3" type="primary">rsmD</name>
    <name evidence="3" type="ORF">ENX16_01060</name>
</gene>
<dbReference type="EMBL" id="DTMZ01000013">
    <property type="protein sequence ID" value="HGD12664.1"/>
    <property type="molecule type" value="Genomic_DNA"/>
</dbReference>
<dbReference type="GO" id="GO:0003676">
    <property type="term" value="F:nucleic acid binding"/>
    <property type="evidence" value="ECO:0007669"/>
    <property type="project" value="InterPro"/>
</dbReference>
<dbReference type="EC" id="2.1.1.171" evidence="3"/>
<name>A0A7V3UZ25_UNCW3</name>
<dbReference type="GO" id="GO:0052913">
    <property type="term" value="F:16S rRNA (guanine(966)-N(2))-methyltransferase activity"/>
    <property type="evidence" value="ECO:0007669"/>
    <property type="project" value="UniProtKB-EC"/>
</dbReference>
<dbReference type="InterPro" id="IPR004398">
    <property type="entry name" value="RNA_MeTrfase_RsmD"/>
</dbReference>
<dbReference type="NCBIfam" id="TIGR00095">
    <property type="entry name" value="16S rRNA (guanine(966)-N(2))-methyltransferase RsmD"/>
    <property type="match status" value="1"/>
</dbReference>
<proteinExistence type="predicted"/>
<evidence type="ECO:0000313" key="3">
    <source>
        <dbReference type="EMBL" id="HGD12664.1"/>
    </source>
</evidence>
<dbReference type="CDD" id="cd02440">
    <property type="entry name" value="AdoMet_MTases"/>
    <property type="match status" value="1"/>
</dbReference>
<organism evidence="3">
    <name type="scientific">candidate division WOR-3 bacterium</name>
    <dbReference type="NCBI Taxonomy" id="2052148"/>
    <lineage>
        <taxon>Bacteria</taxon>
        <taxon>Bacteria division WOR-3</taxon>
    </lineage>
</organism>
<evidence type="ECO:0000256" key="2">
    <source>
        <dbReference type="ARBA" id="ARBA00022679"/>
    </source>
</evidence>
<dbReference type="Pfam" id="PF03602">
    <property type="entry name" value="Cons_hypoth95"/>
    <property type="match status" value="1"/>
</dbReference>
<dbReference type="AlphaFoldDB" id="A0A7V3UZ25"/>
<dbReference type="SUPFAM" id="SSF53335">
    <property type="entry name" value="S-adenosyl-L-methionine-dependent methyltransferases"/>
    <property type="match status" value="1"/>
</dbReference>
<reference evidence="3" key="1">
    <citation type="journal article" date="2020" name="mSystems">
        <title>Genome- and Community-Level Interaction Insights into Carbon Utilization and Element Cycling Functions of Hydrothermarchaeota in Hydrothermal Sediment.</title>
        <authorList>
            <person name="Zhou Z."/>
            <person name="Liu Y."/>
            <person name="Xu W."/>
            <person name="Pan J."/>
            <person name="Luo Z.H."/>
            <person name="Li M."/>
        </authorList>
    </citation>
    <scope>NUCLEOTIDE SEQUENCE [LARGE SCALE GENOMIC DNA]</scope>
    <source>
        <strain evidence="3">SpSt-914</strain>
    </source>
</reference>
<dbReference type="PIRSF" id="PIRSF004553">
    <property type="entry name" value="CHP00095"/>
    <property type="match status" value="1"/>
</dbReference>
<comment type="caution">
    <text evidence="3">The sequence shown here is derived from an EMBL/GenBank/DDBJ whole genome shotgun (WGS) entry which is preliminary data.</text>
</comment>
<dbReference type="InterPro" id="IPR002052">
    <property type="entry name" value="DNA_methylase_N6_adenine_CS"/>
</dbReference>
<dbReference type="InterPro" id="IPR029063">
    <property type="entry name" value="SAM-dependent_MTases_sf"/>
</dbReference>
<dbReference type="PROSITE" id="PS00092">
    <property type="entry name" value="N6_MTASE"/>
    <property type="match status" value="1"/>
</dbReference>
<sequence length="184" mass="20382">MFVYIACVRICSGSLKGRRLVYPHSGLRPTKDITRQAIFNVLGDAVANSRVCELFAGAGGLGIEALSRGATEVVFIEKSLKIVRYLKENVAGLENVRIIRGDVFRVVPKLTAAGFDIVFADPPYLKGLAPATVEIVAKYKLVRIGGWLVLEHSHAEPLPLPIDWEIVKQRIYGESSVTFYRRLK</sequence>
<evidence type="ECO:0000256" key="1">
    <source>
        <dbReference type="ARBA" id="ARBA00022603"/>
    </source>
</evidence>
<keyword evidence="2 3" id="KW-0808">Transferase</keyword>